<evidence type="ECO:0000256" key="2">
    <source>
        <dbReference type="ARBA" id="ARBA00002901"/>
    </source>
</evidence>
<dbReference type="PANTHER" id="PTHR10192:SF5">
    <property type="entry name" value="GEPHYRIN"/>
    <property type="match status" value="1"/>
</dbReference>
<dbReference type="InterPro" id="IPR038987">
    <property type="entry name" value="MoeA-like"/>
</dbReference>
<name>A0A248TDH1_9BACI</name>
<dbReference type="EMBL" id="CP022983">
    <property type="protein sequence ID" value="ASV66255.1"/>
    <property type="molecule type" value="Genomic_DNA"/>
</dbReference>
<dbReference type="OrthoDB" id="9804758at2"/>
<keyword evidence="9 13" id="KW-0479">Metal-binding</keyword>
<dbReference type="Proteomes" id="UP000215137">
    <property type="component" value="Chromosome"/>
</dbReference>
<dbReference type="RefSeq" id="WP_095369830.1">
    <property type="nucleotide sequence ID" value="NZ_CP022983.1"/>
</dbReference>
<evidence type="ECO:0000256" key="6">
    <source>
        <dbReference type="ARBA" id="ARBA00021108"/>
    </source>
</evidence>
<evidence type="ECO:0000256" key="11">
    <source>
        <dbReference type="ARBA" id="ARBA00023150"/>
    </source>
</evidence>
<protein>
    <recommendedName>
        <fullName evidence="6 13">Molybdopterin molybdenumtransferase</fullName>
        <ecNumber evidence="5 13">2.10.1.1</ecNumber>
    </recommendedName>
</protein>
<dbReference type="EC" id="2.10.1.1" evidence="5 13"/>
<comment type="cofactor">
    <cofactor evidence="1 13">
        <name>Mg(2+)</name>
        <dbReference type="ChEBI" id="CHEBI:18420"/>
    </cofactor>
</comment>
<accession>A0A248TDH1</accession>
<evidence type="ECO:0000313" key="16">
    <source>
        <dbReference type="Proteomes" id="UP000215137"/>
    </source>
</evidence>
<dbReference type="NCBIfam" id="TIGR00177">
    <property type="entry name" value="molyb_syn"/>
    <property type="match status" value="1"/>
</dbReference>
<dbReference type="InterPro" id="IPR005110">
    <property type="entry name" value="MoeA_linker/N"/>
</dbReference>
<dbReference type="Pfam" id="PF00994">
    <property type="entry name" value="MoCF_biosynth"/>
    <property type="match status" value="1"/>
</dbReference>
<evidence type="ECO:0000256" key="10">
    <source>
        <dbReference type="ARBA" id="ARBA00022842"/>
    </source>
</evidence>
<comment type="function">
    <text evidence="2 13">Catalyzes the insertion of molybdate into adenylated molybdopterin with the concomitant release of AMP.</text>
</comment>
<dbReference type="Gene3D" id="2.40.340.10">
    <property type="entry name" value="MoeA, C-terminal, domain IV"/>
    <property type="match status" value="1"/>
</dbReference>
<evidence type="ECO:0000256" key="7">
    <source>
        <dbReference type="ARBA" id="ARBA00022505"/>
    </source>
</evidence>
<evidence type="ECO:0000256" key="5">
    <source>
        <dbReference type="ARBA" id="ARBA00013269"/>
    </source>
</evidence>
<evidence type="ECO:0000256" key="1">
    <source>
        <dbReference type="ARBA" id="ARBA00001946"/>
    </source>
</evidence>
<keyword evidence="8 13" id="KW-0808">Transferase</keyword>
<gene>
    <name evidence="15" type="ORF">CKF48_02240</name>
</gene>
<dbReference type="NCBIfam" id="NF045515">
    <property type="entry name" value="Glp_gephyrin"/>
    <property type="match status" value="1"/>
</dbReference>
<dbReference type="GO" id="GO:0046872">
    <property type="term" value="F:metal ion binding"/>
    <property type="evidence" value="ECO:0007669"/>
    <property type="project" value="UniProtKB-UniRule"/>
</dbReference>
<dbReference type="UniPathway" id="UPA00344"/>
<dbReference type="Pfam" id="PF03454">
    <property type="entry name" value="MoeA_C"/>
    <property type="match status" value="1"/>
</dbReference>
<evidence type="ECO:0000256" key="3">
    <source>
        <dbReference type="ARBA" id="ARBA00005046"/>
    </source>
</evidence>
<dbReference type="InterPro" id="IPR036135">
    <property type="entry name" value="MoeA_linker/N_sf"/>
</dbReference>
<evidence type="ECO:0000256" key="12">
    <source>
        <dbReference type="ARBA" id="ARBA00047317"/>
    </source>
</evidence>
<evidence type="ECO:0000256" key="13">
    <source>
        <dbReference type="RuleBase" id="RU365090"/>
    </source>
</evidence>
<comment type="pathway">
    <text evidence="3 13">Cofactor biosynthesis; molybdopterin biosynthesis.</text>
</comment>
<keyword evidence="11 13" id="KW-0501">Molybdenum cofactor biosynthesis</keyword>
<dbReference type="Gene3D" id="3.40.980.10">
    <property type="entry name" value="MoaB/Mog-like domain"/>
    <property type="match status" value="1"/>
</dbReference>
<dbReference type="FunFam" id="3.40.980.10:FF:000004">
    <property type="entry name" value="Molybdopterin molybdenumtransferase"/>
    <property type="match status" value="1"/>
</dbReference>
<evidence type="ECO:0000256" key="4">
    <source>
        <dbReference type="ARBA" id="ARBA00010763"/>
    </source>
</evidence>
<dbReference type="Gene3D" id="2.170.190.11">
    <property type="entry name" value="Molybdopterin biosynthesis moea protein, domain 3"/>
    <property type="match status" value="1"/>
</dbReference>
<dbReference type="GO" id="GO:0005829">
    <property type="term" value="C:cytosol"/>
    <property type="evidence" value="ECO:0007669"/>
    <property type="project" value="TreeGrafter"/>
</dbReference>
<evidence type="ECO:0000256" key="9">
    <source>
        <dbReference type="ARBA" id="ARBA00022723"/>
    </source>
</evidence>
<dbReference type="InterPro" id="IPR001453">
    <property type="entry name" value="MoaB/Mog_dom"/>
</dbReference>
<dbReference type="KEGG" id="bko:CKF48_02240"/>
<comment type="catalytic activity">
    <reaction evidence="12">
        <text>adenylyl-molybdopterin + molybdate = Mo-molybdopterin + AMP + H(+)</text>
        <dbReference type="Rhea" id="RHEA:35047"/>
        <dbReference type="ChEBI" id="CHEBI:15378"/>
        <dbReference type="ChEBI" id="CHEBI:36264"/>
        <dbReference type="ChEBI" id="CHEBI:62727"/>
        <dbReference type="ChEBI" id="CHEBI:71302"/>
        <dbReference type="ChEBI" id="CHEBI:456215"/>
        <dbReference type="EC" id="2.10.1.1"/>
    </reaction>
</comment>
<keyword evidence="10 13" id="KW-0460">Magnesium</keyword>
<dbReference type="PANTHER" id="PTHR10192">
    <property type="entry name" value="MOLYBDOPTERIN BIOSYNTHESIS PROTEIN"/>
    <property type="match status" value="1"/>
</dbReference>
<dbReference type="SUPFAM" id="SSF63867">
    <property type="entry name" value="MoeA C-terminal domain-like"/>
    <property type="match status" value="1"/>
</dbReference>
<keyword evidence="7 13" id="KW-0500">Molybdenum</keyword>
<dbReference type="GO" id="GO:0061599">
    <property type="term" value="F:molybdopterin molybdotransferase activity"/>
    <property type="evidence" value="ECO:0007669"/>
    <property type="project" value="UniProtKB-UniRule"/>
</dbReference>
<dbReference type="FunFam" id="2.170.190.11:FF:000001">
    <property type="entry name" value="Molybdopterin molybdenumtransferase"/>
    <property type="match status" value="1"/>
</dbReference>
<dbReference type="Gene3D" id="3.90.105.10">
    <property type="entry name" value="Molybdopterin biosynthesis moea protein, domain 2"/>
    <property type="match status" value="1"/>
</dbReference>
<comment type="similarity">
    <text evidence="4 13">Belongs to the MoeA family.</text>
</comment>
<sequence length="421" mass="46030">MLEKRKPIQVAEAVEKVMRYKQSGAVEFVSIKESHGRYLGKDLTATSDVPHFNRSPYDGFAVRSIDTKEASLQNEVVFEVVDHIGAGYVSSKKIGPMQAVRIMTGAKIPDSCDCVVMLEVARSFEDGDQSYMSIKRSFNAGDNVSFQGEDAKKGEVLVEKGTKINPGIQAILATFGYAEVPVAKGPVIGLFATGTELLEVEEELEDGKIRNSNSTMLIAQIERVGADVKYYGKLPDEFDTCYEAIATAIDDVDILITTGGVSVGDFDYLPAIYEKLQAEVLFNKVAMRPGSVTTVAQINGKLLFGLSGNPSACYVGFELFARPIIRYMLGCRSPHLRKETAILQQDFPKANPFTRFVRADVYVTNGSLMVRPSGVDKSNIVMSLARANAFMALPGGTRGYGVGDIVDVFMLEDFVGSNWPW</sequence>
<dbReference type="AlphaFoldDB" id="A0A248TDH1"/>
<proteinExistence type="inferred from homology"/>
<dbReference type="SUPFAM" id="SSF53218">
    <property type="entry name" value="Molybdenum cofactor biosynthesis proteins"/>
    <property type="match status" value="1"/>
</dbReference>
<evidence type="ECO:0000259" key="14">
    <source>
        <dbReference type="SMART" id="SM00852"/>
    </source>
</evidence>
<dbReference type="InterPro" id="IPR036688">
    <property type="entry name" value="MoeA_C_domain_IV_sf"/>
</dbReference>
<dbReference type="SUPFAM" id="SSF63882">
    <property type="entry name" value="MoeA N-terminal region -like"/>
    <property type="match status" value="1"/>
</dbReference>
<dbReference type="CDD" id="cd00887">
    <property type="entry name" value="MoeA"/>
    <property type="match status" value="1"/>
</dbReference>
<dbReference type="SMART" id="SM00852">
    <property type="entry name" value="MoCF_biosynth"/>
    <property type="match status" value="1"/>
</dbReference>
<evidence type="ECO:0000256" key="8">
    <source>
        <dbReference type="ARBA" id="ARBA00022679"/>
    </source>
</evidence>
<evidence type="ECO:0000313" key="15">
    <source>
        <dbReference type="EMBL" id="ASV66255.1"/>
    </source>
</evidence>
<dbReference type="InterPro" id="IPR005111">
    <property type="entry name" value="MoeA_C_domain_IV"/>
</dbReference>
<organism evidence="15 16">
    <name type="scientific">Cytobacillus kochii</name>
    <dbReference type="NCBI Taxonomy" id="859143"/>
    <lineage>
        <taxon>Bacteria</taxon>
        <taxon>Bacillati</taxon>
        <taxon>Bacillota</taxon>
        <taxon>Bacilli</taxon>
        <taxon>Bacillales</taxon>
        <taxon>Bacillaceae</taxon>
        <taxon>Cytobacillus</taxon>
    </lineage>
</organism>
<dbReference type="GO" id="GO:0006777">
    <property type="term" value="P:Mo-molybdopterin cofactor biosynthetic process"/>
    <property type="evidence" value="ECO:0007669"/>
    <property type="project" value="UniProtKB-UniRule"/>
</dbReference>
<reference evidence="15 16" key="1">
    <citation type="submission" date="2017-08" db="EMBL/GenBank/DDBJ databases">
        <title>Complete Genome Sequence of Bacillus kochii Oregon-R-modENCODE STRAIN BDGP4, isolated from Drosophila melanogaster gut.</title>
        <authorList>
            <person name="Wan K.H."/>
            <person name="Yu C."/>
            <person name="Park S."/>
            <person name="Hammonds A.S."/>
            <person name="Booth B.W."/>
            <person name="Celniker S.E."/>
        </authorList>
    </citation>
    <scope>NUCLEOTIDE SEQUENCE [LARGE SCALE GENOMIC DNA]</scope>
    <source>
        <strain evidence="15 16">BDGP4</strain>
    </source>
</reference>
<feature type="domain" description="MoaB/Mog" evidence="14">
    <location>
        <begin position="189"/>
        <end position="327"/>
    </location>
</feature>
<dbReference type="Pfam" id="PF03453">
    <property type="entry name" value="MoeA_N"/>
    <property type="match status" value="1"/>
</dbReference>
<keyword evidence="16" id="KW-1185">Reference proteome</keyword>
<dbReference type="InterPro" id="IPR036425">
    <property type="entry name" value="MoaB/Mog-like_dom_sf"/>
</dbReference>